<protein>
    <recommendedName>
        <fullName evidence="10">Transcriptional regulatory protein</fullName>
    </recommendedName>
</protein>
<evidence type="ECO:0000256" key="11">
    <source>
        <dbReference type="PROSITE-ProRule" id="PRU00169"/>
    </source>
</evidence>
<evidence type="ECO:0000256" key="3">
    <source>
        <dbReference type="ARBA" id="ARBA00022553"/>
    </source>
</evidence>
<reference evidence="13 14" key="1">
    <citation type="submission" date="2018-03" db="EMBL/GenBank/DDBJ databases">
        <title>The uncultured portion of the human microbiome is neutrally assembled.</title>
        <authorList>
            <person name="Jeraldo P."/>
            <person name="Boardman L."/>
            <person name="White B.A."/>
            <person name="Nelson H."/>
            <person name="Goldenfeld N."/>
            <person name="Chia N."/>
        </authorList>
    </citation>
    <scope>NUCLEOTIDE SEQUENCE [LARGE SCALE GENOMIC DNA]</scope>
    <source>
        <strain evidence="13">CIM:MAG 903</strain>
    </source>
</reference>
<evidence type="ECO:0000256" key="6">
    <source>
        <dbReference type="ARBA" id="ARBA00023125"/>
    </source>
</evidence>
<evidence type="ECO:0000256" key="2">
    <source>
        <dbReference type="ARBA" id="ARBA00022490"/>
    </source>
</evidence>
<dbReference type="EMBL" id="QAMZ01000029">
    <property type="protein sequence ID" value="PWL53867.1"/>
    <property type="molecule type" value="Genomic_DNA"/>
</dbReference>
<dbReference type="GO" id="GO:0005737">
    <property type="term" value="C:cytoplasm"/>
    <property type="evidence" value="ECO:0007669"/>
    <property type="project" value="UniProtKB-SubCell"/>
</dbReference>
<keyword evidence="8 10" id="KW-0804">Transcription</keyword>
<dbReference type="InterPro" id="IPR024187">
    <property type="entry name" value="Sig_transdc_resp-reg_cit/mal"/>
</dbReference>
<dbReference type="PANTHER" id="PTHR45526">
    <property type="entry name" value="TRANSCRIPTIONAL REGULATORY PROTEIN DPIA"/>
    <property type="match status" value="1"/>
</dbReference>
<keyword evidence="5 10" id="KW-0805">Transcription regulation</keyword>
<dbReference type="GO" id="GO:0000156">
    <property type="term" value="F:phosphorelay response regulator activity"/>
    <property type="evidence" value="ECO:0007669"/>
    <property type="project" value="TreeGrafter"/>
</dbReference>
<accession>A0A316M5G8</accession>
<dbReference type="AlphaFoldDB" id="A0A316M5G8"/>
<evidence type="ECO:0000256" key="10">
    <source>
        <dbReference type="PIRNR" id="PIRNR006171"/>
    </source>
</evidence>
<keyword evidence="2 10" id="KW-0963">Cytoplasm</keyword>
<proteinExistence type="predicted"/>
<comment type="function">
    <text evidence="9">May play the central regulatory role in sporulation. It may be an element of the effector pathway responsible for the activation of sporulation genes in response to nutritional stress. Spo0A may act in concert with spo0H (a sigma factor) to control the expression of some genes that are critical to the sporulation process.</text>
</comment>
<dbReference type="OrthoDB" id="9759232at2"/>
<feature type="domain" description="Response regulatory" evidence="12">
    <location>
        <begin position="10"/>
        <end position="126"/>
    </location>
</feature>
<keyword evidence="6 10" id="KW-0238">DNA-binding</keyword>
<dbReference type="PROSITE" id="PS50110">
    <property type="entry name" value="RESPONSE_REGULATORY"/>
    <property type="match status" value="1"/>
</dbReference>
<dbReference type="Gene3D" id="3.40.50.2300">
    <property type="match status" value="1"/>
</dbReference>
<evidence type="ECO:0000256" key="7">
    <source>
        <dbReference type="ARBA" id="ARBA00023159"/>
    </source>
</evidence>
<dbReference type="Proteomes" id="UP000246114">
    <property type="component" value="Unassembled WGS sequence"/>
</dbReference>
<dbReference type="GO" id="GO:0003700">
    <property type="term" value="F:DNA-binding transcription factor activity"/>
    <property type="evidence" value="ECO:0007669"/>
    <property type="project" value="InterPro"/>
</dbReference>
<keyword evidence="7 10" id="KW-0010">Activator</keyword>
<dbReference type="SMART" id="SM00448">
    <property type="entry name" value="REC"/>
    <property type="match status" value="1"/>
</dbReference>
<comment type="subcellular location">
    <subcellularLocation>
        <location evidence="1 10">Cytoplasm</location>
    </subcellularLocation>
</comment>
<evidence type="ECO:0000256" key="5">
    <source>
        <dbReference type="ARBA" id="ARBA00023015"/>
    </source>
</evidence>
<keyword evidence="3 11" id="KW-0597">Phosphoprotein</keyword>
<comment type="caution">
    <text evidence="13">The sequence shown here is derived from an EMBL/GenBank/DDBJ whole genome shotgun (WGS) entry which is preliminary data.</text>
</comment>
<dbReference type="Pfam" id="PF00072">
    <property type="entry name" value="Response_reg"/>
    <property type="match status" value="1"/>
</dbReference>
<evidence type="ECO:0000256" key="9">
    <source>
        <dbReference type="ARBA" id="ARBA00024867"/>
    </source>
</evidence>
<evidence type="ECO:0000259" key="12">
    <source>
        <dbReference type="PROSITE" id="PS50110"/>
    </source>
</evidence>
<dbReference type="GO" id="GO:0003677">
    <property type="term" value="F:DNA binding"/>
    <property type="evidence" value="ECO:0007669"/>
    <property type="project" value="UniProtKB-KW"/>
</dbReference>
<feature type="modified residue" description="4-aspartylphosphate" evidence="11">
    <location>
        <position position="61"/>
    </location>
</feature>
<keyword evidence="4 10" id="KW-0902">Two-component regulatory system</keyword>
<evidence type="ECO:0000256" key="1">
    <source>
        <dbReference type="ARBA" id="ARBA00004496"/>
    </source>
</evidence>
<evidence type="ECO:0000313" key="14">
    <source>
        <dbReference type="Proteomes" id="UP000246114"/>
    </source>
</evidence>
<dbReference type="PANTHER" id="PTHR45526:SF1">
    <property type="entry name" value="TRANSCRIPTIONAL REGULATORY PROTEIN DCUR-RELATED"/>
    <property type="match status" value="1"/>
</dbReference>
<gene>
    <name evidence="13" type="ORF">DBY38_05600</name>
</gene>
<evidence type="ECO:0000256" key="4">
    <source>
        <dbReference type="ARBA" id="ARBA00023012"/>
    </source>
</evidence>
<evidence type="ECO:0000313" key="13">
    <source>
        <dbReference type="EMBL" id="PWL53867.1"/>
    </source>
</evidence>
<dbReference type="SUPFAM" id="SSF52172">
    <property type="entry name" value="CheY-like"/>
    <property type="match status" value="1"/>
</dbReference>
<dbReference type="InterPro" id="IPR011006">
    <property type="entry name" value="CheY-like_superfamily"/>
</dbReference>
<dbReference type="PIRSF" id="PIRSF006171">
    <property type="entry name" value="RR_citrat_malat"/>
    <property type="match status" value="1"/>
</dbReference>
<sequence length="232" mass="26790">MLRRGFKMIDVMIVEDDPMVMDIICQYVKSIDGFNVKATASNGSLAMEKLKFIKVDLLILDVYMPIINGIDLLTEIRKNGNLVDAFFLTAADDIEMIDRAFKFGAVDYLIKPFRYERFKNTLDAYKNRFQIFHGSEKLMTQHDIDKTIGRSVTDMNIPKGLNKRTLQHIRNYIKSSEEKIIVSEEIANDLGISVVTVRKYMEYLTNINEVVLKLEYGTVGRPTYKYCKLSEN</sequence>
<evidence type="ECO:0000256" key="8">
    <source>
        <dbReference type="ARBA" id="ARBA00023163"/>
    </source>
</evidence>
<dbReference type="InterPro" id="IPR051271">
    <property type="entry name" value="2C-system_Tx_regulators"/>
</dbReference>
<name>A0A316M5G8_9CLOT</name>
<organism evidence="13 14">
    <name type="scientific">Clostridium cadaveris</name>
    <dbReference type="NCBI Taxonomy" id="1529"/>
    <lineage>
        <taxon>Bacteria</taxon>
        <taxon>Bacillati</taxon>
        <taxon>Bacillota</taxon>
        <taxon>Clostridia</taxon>
        <taxon>Eubacteriales</taxon>
        <taxon>Clostridiaceae</taxon>
        <taxon>Clostridium</taxon>
    </lineage>
</organism>
<dbReference type="InterPro" id="IPR001789">
    <property type="entry name" value="Sig_transdc_resp-reg_receiver"/>
</dbReference>